<dbReference type="Proteomes" id="UP000004478">
    <property type="component" value="Unassembled WGS sequence"/>
</dbReference>
<dbReference type="EMBL" id="AMGM01000044">
    <property type="protein sequence ID" value="EKB48708.1"/>
    <property type="molecule type" value="Genomic_DNA"/>
</dbReference>
<evidence type="ECO:0000313" key="2">
    <source>
        <dbReference type="Proteomes" id="UP000004478"/>
    </source>
</evidence>
<evidence type="ECO:0000313" key="1">
    <source>
        <dbReference type="EMBL" id="EKB48708.1"/>
    </source>
</evidence>
<gene>
    <name evidence="1" type="ORF">B879_02667</name>
</gene>
<comment type="caution">
    <text evidence="1">The sequence shown here is derived from an EMBL/GenBank/DDBJ whole genome shotgun (WGS) entry which is preliminary data.</text>
</comment>
<proteinExistence type="predicted"/>
<dbReference type="Gene3D" id="3.40.50.2000">
    <property type="entry name" value="Glycogen Phosphorylase B"/>
    <property type="match status" value="1"/>
</dbReference>
<keyword evidence="2" id="KW-1185">Reference proteome</keyword>
<dbReference type="SUPFAM" id="SSF53756">
    <property type="entry name" value="UDP-Glycosyltransferase/glycogen phosphorylase"/>
    <property type="match status" value="1"/>
</dbReference>
<dbReference type="PATRIC" id="fig|1225176.3.peg.2842"/>
<evidence type="ECO:0008006" key="3">
    <source>
        <dbReference type="Google" id="ProtNLM"/>
    </source>
</evidence>
<accession>K1LED5</accession>
<name>K1LED5_CECL9</name>
<organism evidence="1 2">
    <name type="scientific">Cecembia lonarensis (strain CCUG 58316 / KCTC 22772 / LW9)</name>
    <dbReference type="NCBI Taxonomy" id="1225176"/>
    <lineage>
        <taxon>Bacteria</taxon>
        <taxon>Pseudomonadati</taxon>
        <taxon>Bacteroidota</taxon>
        <taxon>Cytophagia</taxon>
        <taxon>Cytophagales</taxon>
        <taxon>Cyclobacteriaceae</taxon>
        <taxon>Cecembia</taxon>
    </lineage>
</organism>
<dbReference type="AlphaFoldDB" id="K1LED5"/>
<protein>
    <recommendedName>
        <fullName evidence="3">Glycosyltransferase subfamily 4-like N-terminal domain-containing protein</fullName>
    </recommendedName>
</protein>
<reference evidence="1 2" key="1">
    <citation type="journal article" date="2012" name="J. Bacteriol.">
        <title>Draft Genome Sequence of Cecembia lonarensis Strain LW9T, Isolated from Lonar Lake, a Haloalkaline Lake in India.</title>
        <authorList>
            <person name="Shivaji S."/>
            <person name="Ara S."/>
            <person name="Singh A."/>
            <person name="Pinnaka A.K."/>
        </authorList>
    </citation>
    <scope>NUCLEOTIDE SEQUENCE [LARGE SCALE GENOMIC DNA]</scope>
    <source>
        <strain evidence="1 2">LW9</strain>
    </source>
</reference>
<sequence>MSKRKKVLFITWDGPNVNYLETLFYPIFNQLQKEYGYEFHIIQFIWGDRDIIDQRRVFFDTAGIKYIPIITNRKFAIISLLKAKFFDSIFFKNYIKEKKIEVIIPRATTALGIFEGIIQKTNVDLVYDADGFSQDERVDFSGLSKNSLRYKLYRRIEKEGFIKGKSIICRSLKAKEIIMERAGDGFDKNKVFIVRNGTFKSTENQIKSSKTGCNLVYSGSIGPQYRMDEVIQIFEYVKDYIPNASLTLLTPQVEVAKELIKKESPQFLNVITVKSVFPDLILSELKNYHIGISLRKATFSMQAVAPLKVGEYLAAGLSVIFSPGIGDMDILMKNKPFAFCFDGFNESKEEEILNWVNKQLKEDYSEAIQEMAIEYFSLEETAKVYHQALQYG</sequence>